<reference evidence="1 2" key="1">
    <citation type="journal article" date="2023" name="Microorganisms">
        <title>Thiorhodovibrio frisius and Trv. litoralis spp. nov., Two Novel Members from a Clade of Fastidious Purple Sulfur Bacteria That Exhibit Unique Red-Shifted Light-Harvesting Capabilities.</title>
        <authorList>
            <person name="Methner A."/>
            <person name="Kuzyk S.B."/>
            <person name="Petersen J."/>
            <person name="Bauer S."/>
            <person name="Brinkmann H."/>
            <person name="Sichau K."/>
            <person name="Wanner G."/>
            <person name="Wolf J."/>
            <person name="Neumann-Schaal M."/>
            <person name="Henke P."/>
            <person name="Tank M."/>
            <person name="Sproer C."/>
            <person name="Bunk B."/>
            <person name="Overmann J."/>
        </authorList>
    </citation>
    <scope>NUCLEOTIDE SEQUENCE [LARGE SCALE GENOMIC DNA]</scope>
    <source>
        <strain evidence="1 2">DSM 6702</strain>
    </source>
</reference>
<accession>A0ABZ0S7N8</accession>
<keyword evidence="2" id="KW-1185">Reference proteome</keyword>
<gene>
    <name evidence="1" type="primary">rtcB_3</name>
    <name evidence="1" type="ORF">Thiowin_01968</name>
</gene>
<dbReference type="Proteomes" id="UP001432180">
    <property type="component" value="Chromosome"/>
</dbReference>
<evidence type="ECO:0000313" key="2">
    <source>
        <dbReference type="Proteomes" id="UP001432180"/>
    </source>
</evidence>
<protein>
    <submittedName>
        <fullName evidence="1">RNA-splicing ligase RtcB</fullName>
        <ecNumber evidence="1">6.5.1.-</ecNumber>
    </submittedName>
</protein>
<dbReference type="EC" id="6.5.1.-" evidence="1"/>
<evidence type="ECO:0000313" key="1">
    <source>
        <dbReference type="EMBL" id="WPL16986.1"/>
    </source>
</evidence>
<organism evidence="1 2">
    <name type="scientific">Thiorhodovibrio winogradskyi</name>
    <dbReference type="NCBI Taxonomy" id="77007"/>
    <lineage>
        <taxon>Bacteria</taxon>
        <taxon>Pseudomonadati</taxon>
        <taxon>Pseudomonadota</taxon>
        <taxon>Gammaproteobacteria</taxon>
        <taxon>Chromatiales</taxon>
        <taxon>Chromatiaceae</taxon>
        <taxon>Thiorhodovibrio</taxon>
    </lineage>
</organism>
<name>A0ABZ0S7N8_9GAMM</name>
<proteinExistence type="predicted"/>
<keyword evidence="1" id="KW-0436">Ligase</keyword>
<sequence>MIEGTKGSKCKVRSCAVRIIITRKTSDIVSSIASIDKDIDQVMANQSDLVEVLHTLKLVVCVKARATSARGFFDREGWSLNDGRASDDQSED</sequence>
<dbReference type="EMBL" id="CP121472">
    <property type="protein sequence ID" value="WPL16986.1"/>
    <property type="molecule type" value="Genomic_DNA"/>
</dbReference>
<dbReference type="GO" id="GO:0016874">
    <property type="term" value="F:ligase activity"/>
    <property type="evidence" value="ECO:0007669"/>
    <property type="project" value="UniProtKB-KW"/>
</dbReference>